<dbReference type="EMBL" id="JACXAE010000098">
    <property type="protein sequence ID" value="MBD2776565.1"/>
    <property type="molecule type" value="Genomic_DNA"/>
</dbReference>
<dbReference type="SUPFAM" id="SSF52540">
    <property type="entry name" value="P-loop containing nucleoside triphosphate hydrolases"/>
    <property type="match status" value="1"/>
</dbReference>
<evidence type="ECO:0000313" key="2">
    <source>
        <dbReference type="EMBL" id="MBD2776565.1"/>
    </source>
</evidence>
<feature type="region of interest" description="Disordered" evidence="1">
    <location>
        <begin position="55"/>
        <end position="83"/>
    </location>
</feature>
<dbReference type="InterPro" id="IPR027417">
    <property type="entry name" value="P-loop_NTPase"/>
</dbReference>
<evidence type="ECO:0000256" key="1">
    <source>
        <dbReference type="SAM" id="MobiDB-lite"/>
    </source>
</evidence>
<organism evidence="2 3">
    <name type="scientific">Iningainema tapete BLCC-T55</name>
    <dbReference type="NCBI Taxonomy" id="2748662"/>
    <lineage>
        <taxon>Bacteria</taxon>
        <taxon>Bacillati</taxon>
        <taxon>Cyanobacteriota</taxon>
        <taxon>Cyanophyceae</taxon>
        <taxon>Nostocales</taxon>
        <taxon>Scytonemataceae</taxon>
        <taxon>Iningainema tapete</taxon>
    </lineage>
</organism>
<evidence type="ECO:0000313" key="3">
    <source>
        <dbReference type="Proteomes" id="UP000629098"/>
    </source>
</evidence>
<comment type="caution">
    <text evidence="2">The sequence shown here is derived from an EMBL/GenBank/DDBJ whole genome shotgun (WGS) entry which is preliminary data.</text>
</comment>
<accession>A0A8J7CGM5</accession>
<dbReference type="Gene3D" id="3.40.50.300">
    <property type="entry name" value="P-loop containing nucleotide triphosphate hydrolases"/>
    <property type="match status" value="1"/>
</dbReference>
<dbReference type="Proteomes" id="UP000629098">
    <property type="component" value="Unassembled WGS sequence"/>
</dbReference>
<gene>
    <name evidence="2" type="ORF">ICL16_32060</name>
</gene>
<protein>
    <submittedName>
        <fullName evidence="2">AAA-like domain-containing protein</fullName>
    </submittedName>
</protein>
<reference evidence="2" key="1">
    <citation type="submission" date="2020-09" db="EMBL/GenBank/DDBJ databases">
        <title>Iningainema tapete sp. nov. (Scytonemataceae, Cyanobacteria) from greenhouses in central Florida (USA) produces two types of nodularin with biosynthetic potential for microcystin-LR and anabaenopeptins.</title>
        <authorList>
            <person name="Berthold D.E."/>
            <person name="Lefler F.W."/>
            <person name="Huang I.-S."/>
            <person name="Abdulla H."/>
            <person name="Zimba P.V."/>
            <person name="Laughinghouse H.D. IV."/>
        </authorList>
    </citation>
    <scope>NUCLEOTIDE SEQUENCE</scope>
    <source>
        <strain evidence="2">BLCCT55</strain>
    </source>
</reference>
<proteinExistence type="predicted"/>
<dbReference type="Pfam" id="PF14516">
    <property type="entry name" value="AAA_35"/>
    <property type="match status" value="1"/>
</dbReference>
<dbReference type="AlphaFoldDB" id="A0A8J7CGM5"/>
<sequence>MVRDDYSQRYKNATVALEALQQLLPIYQPPIAPPPQPPSPSLLARILHALRQLFGGSESSNPQPPTIIPAQTTATSSPSLEQPEGRVNLDSAFYVERPPVEVECYETILKPGALIRIKAPRQMGKTSLLTRILHQAKEHGCQTAYLNFRSADEEFLTSLDKLLFWFCTSISNELNLTDKLNDYWQSILGSKDKCTNYFQRYLLSTINSPIVLGLDDIDQVFQHHKIAADFLTLLRVWNDKSSNNEIWKKLRLVIVHSQEVDVPLNINQSPFNVGLPIELPELNQLQVQDLVQRHQLNLTKEEIKQLMAMVGGHPYLVRRSLYEIARGKMSLPQLLQTAPTSEGIYSDYLRRHLSNLQKDVNLIAAFKKVIANPQSVLIETDLAFKLRRMGMVKFQGNDVIPSCELYRQYFSVDAERLVVRHRL</sequence>
<name>A0A8J7CGM5_9CYAN</name>
<keyword evidence="3" id="KW-1185">Reference proteome</keyword>